<dbReference type="EMBL" id="PUIA01000016">
    <property type="protein sequence ID" value="PQO39146.1"/>
    <property type="molecule type" value="Genomic_DNA"/>
</dbReference>
<dbReference type="Gene3D" id="3.40.50.720">
    <property type="entry name" value="NAD(P)-binding Rossmann-like Domain"/>
    <property type="match status" value="1"/>
</dbReference>
<evidence type="ECO:0000256" key="5">
    <source>
        <dbReference type="ARBA" id="ARBA00022915"/>
    </source>
</evidence>
<keyword evidence="8 13" id="KW-0457">Lysine biosynthesis</keyword>
<dbReference type="AlphaFoldDB" id="A0A2S8G3X1"/>
<dbReference type="Pfam" id="PF05173">
    <property type="entry name" value="DapB_C"/>
    <property type="match status" value="1"/>
</dbReference>
<keyword evidence="3 13" id="KW-0028">Amino-acid biosynthesis</keyword>
<dbReference type="InterPro" id="IPR022664">
    <property type="entry name" value="DapB_N_CS"/>
</dbReference>
<proteinExistence type="inferred from homology"/>
<evidence type="ECO:0000259" key="14">
    <source>
        <dbReference type="Pfam" id="PF01113"/>
    </source>
</evidence>
<comment type="similarity">
    <text evidence="1 13">Belongs to the DapB family.</text>
</comment>
<dbReference type="Gene3D" id="3.30.360.10">
    <property type="entry name" value="Dihydrodipicolinate Reductase, domain 2"/>
    <property type="match status" value="1"/>
</dbReference>
<comment type="catalytic activity">
    <reaction evidence="12 13">
        <text>(S)-2,3,4,5-tetrahydrodipicolinate + NAD(+) + H2O = (2S,4S)-4-hydroxy-2,3,4,5-tetrahydrodipicolinate + NADH + H(+)</text>
        <dbReference type="Rhea" id="RHEA:35323"/>
        <dbReference type="ChEBI" id="CHEBI:15377"/>
        <dbReference type="ChEBI" id="CHEBI:15378"/>
        <dbReference type="ChEBI" id="CHEBI:16845"/>
        <dbReference type="ChEBI" id="CHEBI:57540"/>
        <dbReference type="ChEBI" id="CHEBI:57945"/>
        <dbReference type="ChEBI" id="CHEBI:67139"/>
        <dbReference type="EC" id="1.17.1.8"/>
    </reaction>
</comment>
<dbReference type="NCBIfam" id="TIGR00036">
    <property type="entry name" value="dapB"/>
    <property type="match status" value="1"/>
</dbReference>
<dbReference type="InterPro" id="IPR022663">
    <property type="entry name" value="DapB_C"/>
</dbReference>
<dbReference type="GO" id="GO:0008839">
    <property type="term" value="F:4-hydroxy-tetrahydrodipicolinate reductase"/>
    <property type="evidence" value="ECO:0007669"/>
    <property type="project" value="UniProtKB-UniRule"/>
</dbReference>
<gene>
    <name evidence="13" type="primary">dapB</name>
    <name evidence="16" type="ORF">C5Y96_04595</name>
</gene>
<dbReference type="InterPro" id="IPR036291">
    <property type="entry name" value="NAD(P)-bd_dom_sf"/>
</dbReference>
<comment type="pathway">
    <text evidence="9 13">Amino-acid biosynthesis; L-lysine biosynthesis via DAP pathway; (S)-tetrahydrodipicolinate from L-aspartate: step 4/4.</text>
</comment>
<dbReference type="Proteomes" id="UP000240009">
    <property type="component" value="Unassembled WGS sequence"/>
</dbReference>
<evidence type="ECO:0000259" key="15">
    <source>
        <dbReference type="Pfam" id="PF05173"/>
    </source>
</evidence>
<evidence type="ECO:0000256" key="4">
    <source>
        <dbReference type="ARBA" id="ARBA00022857"/>
    </source>
</evidence>
<comment type="catalytic activity">
    <reaction evidence="11 13">
        <text>(S)-2,3,4,5-tetrahydrodipicolinate + NADP(+) + H2O = (2S,4S)-4-hydroxy-2,3,4,5-tetrahydrodipicolinate + NADPH + H(+)</text>
        <dbReference type="Rhea" id="RHEA:35331"/>
        <dbReference type="ChEBI" id="CHEBI:15377"/>
        <dbReference type="ChEBI" id="CHEBI:15378"/>
        <dbReference type="ChEBI" id="CHEBI:16845"/>
        <dbReference type="ChEBI" id="CHEBI:57783"/>
        <dbReference type="ChEBI" id="CHEBI:58349"/>
        <dbReference type="ChEBI" id="CHEBI:67139"/>
        <dbReference type="EC" id="1.17.1.8"/>
    </reaction>
</comment>
<feature type="active site" description="Proton donor/acceptor" evidence="13">
    <location>
        <position position="156"/>
    </location>
</feature>
<evidence type="ECO:0000256" key="12">
    <source>
        <dbReference type="ARBA" id="ARBA00049396"/>
    </source>
</evidence>
<evidence type="ECO:0000256" key="6">
    <source>
        <dbReference type="ARBA" id="ARBA00023002"/>
    </source>
</evidence>
<evidence type="ECO:0000256" key="1">
    <source>
        <dbReference type="ARBA" id="ARBA00006642"/>
    </source>
</evidence>
<dbReference type="SUPFAM" id="SSF55347">
    <property type="entry name" value="Glyceraldehyde-3-phosphate dehydrogenase-like, C-terminal domain"/>
    <property type="match status" value="1"/>
</dbReference>
<keyword evidence="5 13" id="KW-0220">Diaminopimelate biosynthesis</keyword>
<accession>A0A2S8G3X1</accession>
<evidence type="ECO:0000256" key="11">
    <source>
        <dbReference type="ARBA" id="ARBA00049080"/>
    </source>
</evidence>
<evidence type="ECO:0000256" key="3">
    <source>
        <dbReference type="ARBA" id="ARBA00022605"/>
    </source>
</evidence>
<evidence type="ECO:0000256" key="9">
    <source>
        <dbReference type="ARBA" id="ARBA00037922"/>
    </source>
</evidence>
<feature type="binding site" evidence="13">
    <location>
        <begin position="166"/>
        <end position="167"/>
    </location>
    <ligand>
        <name>(S)-2,3,4,5-tetrahydrodipicolinate</name>
        <dbReference type="ChEBI" id="CHEBI:16845"/>
    </ligand>
</feature>
<evidence type="ECO:0000256" key="8">
    <source>
        <dbReference type="ARBA" id="ARBA00023154"/>
    </source>
</evidence>
<dbReference type="SUPFAM" id="SSF51735">
    <property type="entry name" value="NAD(P)-binding Rossmann-fold domains"/>
    <property type="match status" value="1"/>
</dbReference>
<dbReference type="RefSeq" id="WP_105350361.1">
    <property type="nucleotide sequence ID" value="NZ_PUIA01000016.1"/>
</dbReference>
<organism evidence="16 17">
    <name type="scientific">Blastopirellula marina</name>
    <dbReference type="NCBI Taxonomy" id="124"/>
    <lineage>
        <taxon>Bacteria</taxon>
        <taxon>Pseudomonadati</taxon>
        <taxon>Planctomycetota</taxon>
        <taxon>Planctomycetia</taxon>
        <taxon>Pirellulales</taxon>
        <taxon>Pirellulaceae</taxon>
        <taxon>Blastopirellula</taxon>
    </lineage>
</organism>
<dbReference type="CDD" id="cd02274">
    <property type="entry name" value="DHDPR_N"/>
    <property type="match status" value="1"/>
</dbReference>
<feature type="binding site" evidence="13">
    <location>
        <position position="157"/>
    </location>
    <ligand>
        <name>(S)-2,3,4,5-tetrahydrodipicolinate</name>
        <dbReference type="ChEBI" id="CHEBI:16845"/>
    </ligand>
</feature>
<sequence length="264" mass="27903">MATRIAINGAAGRMGQRLVALGSADKDLDIVACFEYSGHPKFGQDAGTVAGIGEIDVTLAEETAAEYAAIIDFSVPAGAHAAVERAVNAKAALVMATTGLEEEHQAKIREAAQVIPVVWAPSMSTTVNLTMKLCEIAAEALKDIPGGADVEVLERHHRFKEDSPSGTALRFGELIANKMGITNFVHGREGRPGARPHNEIAYHAIRTGDNPGEHTIIFGLLGETIEMTVRASNRDCYATGALQAAKFAAGKKPGLYNMNDVLGL</sequence>
<dbReference type="PANTHER" id="PTHR20836">
    <property type="entry name" value="DIHYDRODIPICOLINATE REDUCTASE"/>
    <property type="match status" value="1"/>
</dbReference>
<dbReference type="PANTHER" id="PTHR20836:SF0">
    <property type="entry name" value="4-HYDROXY-TETRAHYDRODIPICOLINATE REDUCTASE 1, CHLOROPLASTIC-RELATED"/>
    <property type="match status" value="1"/>
</dbReference>
<comment type="caution">
    <text evidence="16">The sequence shown here is derived from an EMBL/GenBank/DDBJ whole genome shotgun (WGS) entry which is preliminary data.</text>
</comment>
<feature type="binding site" evidence="13">
    <location>
        <begin position="96"/>
        <end position="98"/>
    </location>
    <ligand>
        <name>NAD(+)</name>
        <dbReference type="ChEBI" id="CHEBI:57540"/>
    </ligand>
</feature>
<comment type="subcellular location">
    <subcellularLocation>
        <location evidence="13">Cytoplasm</location>
    </subcellularLocation>
</comment>
<name>A0A2S8G3X1_9BACT</name>
<dbReference type="GO" id="GO:0005829">
    <property type="term" value="C:cytosol"/>
    <property type="evidence" value="ECO:0007669"/>
    <property type="project" value="TreeGrafter"/>
</dbReference>
<feature type="binding site" evidence="13">
    <location>
        <begin position="9"/>
        <end position="14"/>
    </location>
    <ligand>
        <name>NAD(+)</name>
        <dbReference type="ChEBI" id="CHEBI:57540"/>
    </ligand>
</feature>
<dbReference type="InterPro" id="IPR023940">
    <property type="entry name" value="DHDPR_bac"/>
</dbReference>
<feature type="domain" description="Dihydrodipicolinate reductase C-terminal" evidence="15">
    <location>
        <begin position="127"/>
        <end position="262"/>
    </location>
</feature>
<dbReference type="GO" id="GO:0016726">
    <property type="term" value="F:oxidoreductase activity, acting on CH or CH2 groups, NAD or NADP as acceptor"/>
    <property type="evidence" value="ECO:0007669"/>
    <property type="project" value="UniProtKB-UniRule"/>
</dbReference>
<evidence type="ECO:0000313" key="16">
    <source>
        <dbReference type="EMBL" id="PQO39146.1"/>
    </source>
</evidence>
<protein>
    <recommendedName>
        <fullName evidence="10 13">4-hydroxy-tetrahydrodipicolinate reductase</fullName>
        <shortName evidence="13">HTPA reductase</shortName>
        <ecNumber evidence="10 13">1.17.1.8</ecNumber>
    </recommendedName>
</protein>
<dbReference type="Pfam" id="PF01113">
    <property type="entry name" value="DapB_N"/>
    <property type="match status" value="1"/>
</dbReference>
<dbReference type="HAMAP" id="MF_00102">
    <property type="entry name" value="DapB"/>
    <property type="match status" value="1"/>
</dbReference>
<keyword evidence="7 13" id="KW-0520">NAD</keyword>
<comment type="function">
    <text evidence="13">Catalyzes the conversion of 4-hydroxy-tetrahydrodipicolinate (HTPA) to tetrahydrodipicolinate.</text>
</comment>
<dbReference type="GO" id="GO:0009089">
    <property type="term" value="P:lysine biosynthetic process via diaminopimelate"/>
    <property type="evidence" value="ECO:0007669"/>
    <property type="project" value="UniProtKB-UniRule"/>
</dbReference>
<feature type="domain" description="Dihydrodipicolinate reductase N-terminal" evidence="14">
    <location>
        <begin position="4"/>
        <end position="123"/>
    </location>
</feature>
<dbReference type="PIRSF" id="PIRSF000161">
    <property type="entry name" value="DHPR"/>
    <property type="match status" value="1"/>
</dbReference>
<keyword evidence="2 13" id="KW-0963">Cytoplasm</keyword>
<dbReference type="UniPathway" id="UPA00034">
    <property type="reaction ID" value="UER00018"/>
</dbReference>
<evidence type="ECO:0000256" key="2">
    <source>
        <dbReference type="ARBA" id="ARBA00022490"/>
    </source>
</evidence>
<evidence type="ECO:0000256" key="13">
    <source>
        <dbReference type="HAMAP-Rule" id="MF_00102"/>
    </source>
</evidence>
<dbReference type="PROSITE" id="PS01298">
    <property type="entry name" value="DAPB"/>
    <property type="match status" value="1"/>
</dbReference>
<dbReference type="GO" id="GO:0051287">
    <property type="term" value="F:NAD binding"/>
    <property type="evidence" value="ECO:0007669"/>
    <property type="project" value="UniProtKB-UniRule"/>
</dbReference>
<evidence type="ECO:0000313" key="17">
    <source>
        <dbReference type="Proteomes" id="UP000240009"/>
    </source>
</evidence>
<comment type="caution">
    <text evidence="13">Was originally thought to be a dihydrodipicolinate reductase (DHDPR), catalyzing the conversion of dihydrodipicolinate to tetrahydrodipicolinate. However, it was shown in E.coli that the substrate of the enzymatic reaction is not dihydrodipicolinate (DHDP) but in fact (2S,4S)-4-hydroxy-2,3,4,5-tetrahydrodipicolinic acid (HTPA), the product released by the DapA-catalyzed reaction.</text>
</comment>
<evidence type="ECO:0000256" key="10">
    <source>
        <dbReference type="ARBA" id="ARBA00038983"/>
    </source>
</evidence>
<evidence type="ECO:0000256" key="7">
    <source>
        <dbReference type="ARBA" id="ARBA00023027"/>
    </source>
</evidence>
<comment type="subunit">
    <text evidence="13">Homotetramer.</text>
</comment>
<comment type="caution">
    <text evidence="13">Lacks conserved residue(s) required for the propagation of feature annotation.</text>
</comment>
<dbReference type="EC" id="1.17.1.8" evidence="10 13"/>
<dbReference type="InterPro" id="IPR000846">
    <property type="entry name" value="DapB_N"/>
</dbReference>
<reference evidence="16 17" key="1">
    <citation type="submission" date="2018-02" db="EMBL/GenBank/DDBJ databases">
        <title>Comparative genomes isolates from brazilian mangrove.</title>
        <authorList>
            <person name="Araujo J.E."/>
            <person name="Taketani R.G."/>
            <person name="Silva M.C.P."/>
            <person name="Loureco M.V."/>
            <person name="Andreote F.D."/>
        </authorList>
    </citation>
    <scope>NUCLEOTIDE SEQUENCE [LARGE SCALE GENOMIC DNA]</scope>
    <source>
        <strain evidence="16 17">HEX-2 MGV</strain>
    </source>
</reference>
<feature type="active site" description="Proton donor" evidence="13">
    <location>
        <position position="160"/>
    </location>
</feature>
<dbReference type="GO" id="GO:0050661">
    <property type="term" value="F:NADP binding"/>
    <property type="evidence" value="ECO:0007669"/>
    <property type="project" value="UniProtKB-UniRule"/>
</dbReference>
<feature type="binding site" evidence="13">
    <location>
        <begin position="120"/>
        <end position="123"/>
    </location>
    <ligand>
        <name>NAD(+)</name>
        <dbReference type="ChEBI" id="CHEBI:57540"/>
    </ligand>
</feature>
<dbReference type="GO" id="GO:0019877">
    <property type="term" value="P:diaminopimelate biosynthetic process"/>
    <property type="evidence" value="ECO:0007669"/>
    <property type="project" value="UniProtKB-UniRule"/>
</dbReference>
<keyword evidence="6 13" id="KW-0560">Oxidoreductase</keyword>
<keyword evidence="4 13" id="KW-0521">NADP</keyword>
<dbReference type="OrthoDB" id="9790352at2"/>